<reference evidence="1 2" key="1">
    <citation type="submission" date="2019-07" db="EMBL/GenBank/DDBJ databases">
        <authorList>
            <person name="Roscher J.E."/>
            <person name="Stoner T.H."/>
            <person name="Garlena R.A."/>
            <person name="Russell D.A."/>
            <person name="Pope W.H."/>
            <person name="Jacobs-Sera D."/>
            <person name="Hatfull G.F."/>
        </authorList>
    </citation>
    <scope>NUCLEOTIDE SEQUENCE [LARGE SCALE GENOMIC DNA]</scope>
</reference>
<evidence type="ECO:0000313" key="2">
    <source>
        <dbReference type="Proteomes" id="UP000325873"/>
    </source>
</evidence>
<protein>
    <submittedName>
        <fullName evidence="1">Uncharacterized protein</fullName>
    </submittedName>
</protein>
<evidence type="ECO:0000313" key="1">
    <source>
        <dbReference type="EMBL" id="QFG08359.1"/>
    </source>
</evidence>
<proteinExistence type="predicted"/>
<accession>A0A5J6TF48</accession>
<name>A0A5J6TF48_9CAUD</name>
<dbReference type="EMBL" id="MN234164">
    <property type="protein sequence ID" value="QFG08359.1"/>
    <property type="molecule type" value="Genomic_DNA"/>
</dbReference>
<organism evidence="1 2">
    <name type="scientific">Arthrobacter phage Yeezus</name>
    <dbReference type="NCBI Taxonomy" id="2599839"/>
    <lineage>
        <taxon>Viruses</taxon>
        <taxon>Duplodnaviria</taxon>
        <taxon>Heunggongvirae</taxon>
        <taxon>Uroviricota</taxon>
        <taxon>Caudoviricetes</taxon>
        <taxon>Amigovirus</taxon>
        <taxon>Amigovirus amigo</taxon>
    </lineage>
</organism>
<dbReference type="Proteomes" id="UP000325873">
    <property type="component" value="Segment"/>
</dbReference>
<sequence length="152" mass="17575">MFLELTPEAEVGNVVVTRQERTKEKHMAEHVEITDLRDDEEFEAAVERAYRADLRAKRAAEEAEEAREDVRQMIIEREGKNYDGGTARFKVTLFPTRRFSAALVQKKLDPMALEAVSSMQVDKKLVEIHFDKEHIQREFSTESKPTLKISLP</sequence>
<gene>
    <name evidence="1" type="primary">67</name>
    <name evidence="1" type="ORF">SEA_YEEZUS_67</name>
</gene>